<dbReference type="STRING" id="487184.SAMN05216421_3245"/>
<name>A0A1H1YRP4_9GAMM</name>
<comment type="similarity">
    <text evidence="1 4">Belongs to the bacterial flagellin family.</text>
</comment>
<keyword evidence="8" id="KW-1185">Reference proteome</keyword>
<dbReference type="Pfam" id="PF00700">
    <property type="entry name" value="Flagellin_C"/>
    <property type="match status" value="1"/>
</dbReference>
<keyword evidence="7" id="KW-0969">Cilium</keyword>
<protein>
    <recommendedName>
        <fullName evidence="4">Flagellin</fullName>
    </recommendedName>
</protein>
<evidence type="ECO:0000313" key="8">
    <source>
        <dbReference type="Proteomes" id="UP000243207"/>
    </source>
</evidence>
<reference evidence="8" key="1">
    <citation type="submission" date="2016-10" db="EMBL/GenBank/DDBJ databases">
        <authorList>
            <person name="Varghese N."/>
            <person name="Submissions S."/>
        </authorList>
    </citation>
    <scope>NUCLEOTIDE SEQUENCE [LARGE SCALE GENOMIC DNA]</scope>
    <source>
        <strain evidence="8">NRRL B-51270</strain>
    </source>
</reference>
<dbReference type="InterPro" id="IPR046358">
    <property type="entry name" value="Flagellin_C"/>
</dbReference>
<evidence type="ECO:0000256" key="3">
    <source>
        <dbReference type="ARBA" id="ARBA00023143"/>
    </source>
</evidence>
<organism evidence="7 8">
    <name type="scientific">Halopseudomonas xinjiangensis</name>
    <dbReference type="NCBI Taxonomy" id="487184"/>
    <lineage>
        <taxon>Bacteria</taxon>
        <taxon>Pseudomonadati</taxon>
        <taxon>Pseudomonadota</taxon>
        <taxon>Gammaproteobacteria</taxon>
        <taxon>Pseudomonadales</taxon>
        <taxon>Pseudomonadaceae</taxon>
        <taxon>Halopseudomonas</taxon>
    </lineage>
</organism>
<feature type="domain" description="Flagellin C-terminal" evidence="6">
    <location>
        <begin position="218"/>
        <end position="302"/>
    </location>
</feature>
<comment type="function">
    <text evidence="4">Flagellin is the subunit protein which polymerizes to form the filaments of bacterial flagella.</text>
</comment>
<evidence type="ECO:0000256" key="1">
    <source>
        <dbReference type="ARBA" id="ARBA00005709"/>
    </source>
</evidence>
<evidence type="ECO:0000259" key="6">
    <source>
        <dbReference type="Pfam" id="PF00700"/>
    </source>
</evidence>
<feature type="domain" description="Flagellin N-terminal" evidence="5">
    <location>
        <begin position="5"/>
        <end position="140"/>
    </location>
</feature>
<dbReference type="RefSeq" id="WP_093396914.1">
    <property type="nucleotide sequence ID" value="NZ_LT629736.1"/>
</dbReference>
<accession>A0A1H1YRP4</accession>
<dbReference type="GO" id="GO:0005576">
    <property type="term" value="C:extracellular region"/>
    <property type="evidence" value="ECO:0007669"/>
    <property type="project" value="UniProtKB-SubCell"/>
</dbReference>
<dbReference type="InterPro" id="IPR054892">
    <property type="entry name" value="lat_flg_LafA"/>
</dbReference>
<keyword evidence="3 4" id="KW-0975">Bacterial flagellum</keyword>
<dbReference type="PRINTS" id="PR00207">
    <property type="entry name" value="FLAGELLIN"/>
</dbReference>
<evidence type="ECO:0000256" key="4">
    <source>
        <dbReference type="RuleBase" id="RU362073"/>
    </source>
</evidence>
<dbReference type="Pfam" id="PF00669">
    <property type="entry name" value="Flagellin_N"/>
    <property type="match status" value="1"/>
</dbReference>
<dbReference type="PANTHER" id="PTHR42792">
    <property type="entry name" value="FLAGELLIN"/>
    <property type="match status" value="1"/>
</dbReference>
<keyword evidence="7" id="KW-0966">Cell projection</keyword>
<evidence type="ECO:0000256" key="2">
    <source>
        <dbReference type="ARBA" id="ARBA00022525"/>
    </source>
</evidence>
<sequence length="303" mass="31360">MALSIHTNHSALTTNTSLNKFNSSLATNQQRLGTGLRINSAADDAAGLQIATRLNAQSRGMAVAMRNVGDSVSMLQTAEGAFGEMTDIVQRMKDLATQASNDTNSGADLIALQGEYDELGNELANIVKNTKYAGENLFSDGTVVNGSAGKFAAAVSFQIGASSAEKMELNVTAKLTALGTALSGISGTYDASAVPGTELASTAVPATALNTNANAMIDTLANALDSIGSLRAQFGATVNRLNHTSNNLANMKDNTEMAKGRIMDADFAMESAAMSKNSMLMQSGISMLKQAGQMPGMVMSLLG</sequence>
<proteinExistence type="inferred from homology"/>
<evidence type="ECO:0000259" key="5">
    <source>
        <dbReference type="Pfam" id="PF00669"/>
    </source>
</evidence>
<dbReference type="Gene3D" id="1.20.1330.10">
    <property type="entry name" value="f41 fragment of flagellin, N-terminal domain"/>
    <property type="match status" value="1"/>
</dbReference>
<keyword evidence="2 4" id="KW-0964">Secreted</keyword>
<comment type="subcellular location">
    <subcellularLocation>
        <location evidence="4">Secreted</location>
    </subcellularLocation>
    <subcellularLocation>
        <location evidence="4">Bacterial flagellum</location>
    </subcellularLocation>
</comment>
<dbReference type="GO" id="GO:0009288">
    <property type="term" value="C:bacterial-type flagellum"/>
    <property type="evidence" value="ECO:0007669"/>
    <property type="project" value="UniProtKB-SubCell"/>
</dbReference>
<dbReference type="Proteomes" id="UP000243207">
    <property type="component" value="Chromosome I"/>
</dbReference>
<dbReference type="GO" id="GO:0005198">
    <property type="term" value="F:structural molecule activity"/>
    <property type="evidence" value="ECO:0007669"/>
    <property type="project" value="UniProtKB-UniRule"/>
</dbReference>
<dbReference type="InterPro" id="IPR001492">
    <property type="entry name" value="Flagellin"/>
</dbReference>
<dbReference type="NCBIfam" id="NF038071">
    <property type="entry name" value="lat_flg_LafA_2"/>
    <property type="match status" value="1"/>
</dbReference>
<dbReference type="PANTHER" id="PTHR42792:SF2">
    <property type="entry name" value="FLAGELLIN"/>
    <property type="match status" value="1"/>
</dbReference>
<dbReference type="InterPro" id="IPR001029">
    <property type="entry name" value="Flagellin_N"/>
</dbReference>
<gene>
    <name evidence="7" type="ORF">SAMN05216421_3245</name>
</gene>
<evidence type="ECO:0000313" key="7">
    <source>
        <dbReference type="EMBL" id="SDT23959.1"/>
    </source>
</evidence>
<dbReference type="OrthoDB" id="9796789at2"/>
<dbReference type="AlphaFoldDB" id="A0A1H1YRP4"/>
<dbReference type="EMBL" id="LT629736">
    <property type="protein sequence ID" value="SDT23959.1"/>
    <property type="molecule type" value="Genomic_DNA"/>
</dbReference>
<dbReference type="SUPFAM" id="SSF64518">
    <property type="entry name" value="Phase 1 flagellin"/>
    <property type="match status" value="1"/>
</dbReference>
<keyword evidence="7" id="KW-0282">Flagellum</keyword>